<reference evidence="2 3" key="1">
    <citation type="submission" date="2019-01" db="EMBL/GenBank/DDBJ databases">
        <title>Mucilaginibacter antarcticum sp. nov., isolated from antarctic soil.</title>
        <authorList>
            <person name="Yan Y.-Q."/>
            <person name="Du Z.-J."/>
        </authorList>
    </citation>
    <scope>NUCLEOTIDE SEQUENCE [LARGE SCALE GENOMIC DNA]</scope>
    <source>
        <strain evidence="2 3">F01003</strain>
    </source>
</reference>
<dbReference type="SMART" id="SM00748">
    <property type="entry name" value="HEPN"/>
    <property type="match status" value="1"/>
</dbReference>
<comment type="caution">
    <text evidence="2">The sequence shown here is derived from an EMBL/GenBank/DDBJ whole genome shotgun (WGS) entry which is preliminary data.</text>
</comment>
<sequence length="365" mass="41996">MNVINFSGGRLVLNISGMDTDGLTVSNISVGSDNLTESLYKRLLQAERERVQMLKEVIDQKFPLEEIVSDYYMSEEQSKEMSALFELLAQKFHLTHVFCFAHKGIISNNFSKFGEFPSYIDLHFFFLFITKGSERVEHEIQDYINTHYKSFKVTAISHGIESVRSAVTQGSRFFIAACLGGLEMYHDKINHLDVVFPTLTPADTLQKAEKRFHDHIKMSTGFLYSATNCIRIEEYPENGVFMLHQAVEQACIALIKVHMGYRIDLHNLTRLLNLCKCFSDEPAELFLANDNESVKLFKILRESYGDTRYAEDFRVDKDIAIKILERVDAFVNLAENLCLDWINALRTKVGEDVIENFYTVNEEKD</sequence>
<dbReference type="SUPFAM" id="SSF81593">
    <property type="entry name" value="Nucleotidyltransferase substrate binding subunit/domain"/>
    <property type="match status" value="1"/>
</dbReference>
<protein>
    <submittedName>
        <fullName evidence="2">HEPN domain-containing protein</fullName>
    </submittedName>
</protein>
<evidence type="ECO:0000259" key="1">
    <source>
        <dbReference type="SMART" id="SM00748"/>
    </source>
</evidence>
<evidence type="ECO:0000313" key="3">
    <source>
        <dbReference type="Proteomes" id="UP000286701"/>
    </source>
</evidence>
<keyword evidence="3" id="KW-1185">Reference proteome</keyword>
<dbReference type="Pfam" id="PF05168">
    <property type="entry name" value="HEPN"/>
    <property type="match status" value="1"/>
</dbReference>
<evidence type="ECO:0000313" key="2">
    <source>
        <dbReference type="EMBL" id="RWY55399.1"/>
    </source>
</evidence>
<gene>
    <name evidence="2" type="ORF">EPL05_03225</name>
</gene>
<dbReference type="InterPro" id="IPR007842">
    <property type="entry name" value="HEPN_dom"/>
</dbReference>
<organism evidence="2 3">
    <name type="scientific">Mucilaginibacter gilvus</name>
    <dbReference type="NCBI Taxonomy" id="2305909"/>
    <lineage>
        <taxon>Bacteria</taxon>
        <taxon>Pseudomonadati</taxon>
        <taxon>Bacteroidota</taxon>
        <taxon>Sphingobacteriia</taxon>
        <taxon>Sphingobacteriales</taxon>
        <taxon>Sphingobacteriaceae</taxon>
        <taxon>Mucilaginibacter</taxon>
    </lineage>
</organism>
<dbReference type="AlphaFoldDB" id="A0A3S3UVF1"/>
<dbReference type="Proteomes" id="UP000286701">
    <property type="component" value="Unassembled WGS sequence"/>
</dbReference>
<dbReference type="EMBL" id="SBIW01000002">
    <property type="protein sequence ID" value="RWY55399.1"/>
    <property type="molecule type" value="Genomic_DNA"/>
</dbReference>
<accession>A0A3S3UVF1</accession>
<dbReference type="OrthoDB" id="634374at2"/>
<feature type="domain" description="HEPN" evidence="1">
    <location>
        <begin position="216"/>
        <end position="327"/>
    </location>
</feature>
<dbReference type="RefSeq" id="WP_128532083.1">
    <property type="nucleotide sequence ID" value="NZ_SBIW01000002.1"/>
</dbReference>
<name>A0A3S3UVF1_9SPHI</name>
<proteinExistence type="predicted"/>
<dbReference type="Gene3D" id="1.20.120.330">
    <property type="entry name" value="Nucleotidyltransferases domain 2"/>
    <property type="match status" value="1"/>
</dbReference>